<reference evidence="8" key="1">
    <citation type="journal article" date="2014" name="Int. J. Syst. Evol. Microbiol.">
        <title>Complete genome sequence of Corynebacterium casei LMG S-19264T (=DSM 44701T), isolated from a smear-ripened cheese.</title>
        <authorList>
            <consortium name="US DOE Joint Genome Institute (JGI-PGF)"/>
            <person name="Walter F."/>
            <person name="Albersmeier A."/>
            <person name="Kalinowski J."/>
            <person name="Ruckert C."/>
        </authorList>
    </citation>
    <scope>NUCLEOTIDE SEQUENCE</scope>
    <source>
        <strain evidence="8">JCM 15325</strain>
    </source>
</reference>
<feature type="binding site" description="distal binding residue" evidence="7">
    <location>
        <position position="113"/>
    </location>
    <ligand>
        <name>heme</name>
        <dbReference type="ChEBI" id="CHEBI:30413"/>
    </ligand>
    <ligandPart>
        <name>Fe</name>
        <dbReference type="ChEBI" id="CHEBI:18248"/>
    </ligandPart>
</feature>
<dbReference type="SUPFAM" id="SSF46458">
    <property type="entry name" value="Globin-like"/>
    <property type="match status" value="1"/>
</dbReference>
<keyword evidence="9" id="KW-1185">Reference proteome</keyword>
<keyword evidence="3 7" id="KW-0349">Heme</keyword>
<gene>
    <name evidence="8" type="ORF">GCM10007968_07270</name>
</gene>
<dbReference type="GO" id="GO:0046872">
    <property type="term" value="F:metal ion binding"/>
    <property type="evidence" value="ECO:0007669"/>
    <property type="project" value="UniProtKB-KW"/>
</dbReference>
<evidence type="ECO:0000256" key="7">
    <source>
        <dbReference type="PIRSR" id="PIRSR601486-1"/>
    </source>
</evidence>
<evidence type="ECO:0000313" key="8">
    <source>
        <dbReference type="EMBL" id="GGL45701.1"/>
    </source>
</evidence>
<dbReference type="PANTHER" id="PTHR47366">
    <property type="entry name" value="TWO-ON-TWO HEMOGLOBIN-3"/>
    <property type="match status" value="1"/>
</dbReference>
<evidence type="ECO:0000256" key="2">
    <source>
        <dbReference type="ARBA" id="ARBA00022448"/>
    </source>
</evidence>
<keyword evidence="2" id="KW-0813">Transport</keyword>
<evidence type="ECO:0000256" key="5">
    <source>
        <dbReference type="ARBA" id="ARBA00023004"/>
    </source>
</evidence>
<dbReference type="InterPro" id="IPR044203">
    <property type="entry name" value="GlbO/GLB3-like"/>
</dbReference>
<dbReference type="InterPro" id="IPR012292">
    <property type="entry name" value="Globin/Proto"/>
</dbReference>
<dbReference type="InterPro" id="IPR001486">
    <property type="entry name" value="Hemoglobin_trunc"/>
</dbReference>
<name>A0A917VZZ8_9BACL</name>
<dbReference type="GO" id="GO:0020037">
    <property type="term" value="F:heme binding"/>
    <property type="evidence" value="ECO:0007669"/>
    <property type="project" value="InterPro"/>
</dbReference>
<keyword evidence="4" id="KW-0479">Metal-binding</keyword>
<protein>
    <recommendedName>
        <fullName evidence="10">Hemoglobin</fullName>
    </recommendedName>
</protein>
<dbReference type="AlphaFoldDB" id="A0A917VZZ8"/>
<dbReference type="Proteomes" id="UP000654670">
    <property type="component" value="Unassembled WGS sequence"/>
</dbReference>
<evidence type="ECO:0008006" key="10">
    <source>
        <dbReference type="Google" id="ProtNLM"/>
    </source>
</evidence>
<sequence>MFEAIGGEKTVNRLVEAFYHHVKLHPVISSLFPDDMSETVRKQKQFLTQLLGGPQLYSMEHGHPMLRARHLHFKIGAEEADAWLTCMDHAMNDIGLDPEYRKIIFERLSKTAHHMINQPAINHLGGVISRDILR</sequence>
<evidence type="ECO:0000256" key="6">
    <source>
        <dbReference type="ARBA" id="ARBA00034496"/>
    </source>
</evidence>
<dbReference type="FunFam" id="1.10.490.10:FF:000004">
    <property type="entry name" value="Group 2 hemoglobin yjbI"/>
    <property type="match status" value="1"/>
</dbReference>
<dbReference type="PANTHER" id="PTHR47366:SF1">
    <property type="entry name" value="TWO-ON-TWO HEMOGLOBIN-3"/>
    <property type="match status" value="1"/>
</dbReference>
<dbReference type="EMBL" id="BMOK01000002">
    <property type="protein sequence ID" value="GGL45701.1"/>
    <property type="molecule type" value="Genomic_DNA"/>
</dbReference>
<evidence type="ECO:0000256" key="3">
    <source>
        <dbReference type="ARBA" id="ARBA00022617"/>
    </source>
</evidence>
<comment type="cofactor">
    <cofactor evidence="1">
        <name>heme</name>
        <dbReference type="ChEBI" id="CHEBI:30413"/>
    </cofactor>
</comment>
<proteinExistence type="inferred from homology"/>
<organism evidence="8 9">
    <name type="scientific">Sporolactobacillus putidus</name>
    <dbReference type="NCBI Taxonomy" id="492735"/>
    <lineage>
        <taxon>Bacteria</taxon>
        <taxon>Bacillati</taxon>
        <taxon>Bacillota</taxon>
        <taxon>Bacilli</taxon>
        <taxon>Bacillales</taxon>
        <taxon>Sporolactobacillaceae</taxon>
        <taxon>Sporolactobacillus</taxon>
    </lineage>
</organism>
<dbReference type="Pfam" id="PF01152">
    <property type="entry name" value="Bac_globin"/>
    <property type="match status" value="1"/>
</dbReference>
<dbReference type="Gene3D" id="1.10.490.10">
    <property type="entry name" value="Globins"/>
    <property type="match status" value="1"/>
</dbReference>
<comment type="similarity">
    <text evidence="6">Belongs to the truncated hemoglobin family. Group II subfamily.</text>
</comment>
<comment type="caution">
    <text evidence="8">The sequence shown here is derived from an EMBL/GenBank/DDBJ whole genome shotgun (WGS) entry which is preliminary data.</text>
</comment>
<reference evidence="8" key="2">
    <citation type="submission" date="2020-09" db="EMBL/GenBank/DDBJ databases">
        <authorList>
            <person name="Sun Q."/>
            <person name="Ohkuma M."/>
        </authorList>
    </citation>
    <scope>NUCLEOTIDE SEQUENCE</scope>
    <source>
        <strain evidence="8">JCM 15325</strain>
    </source>
</reference>
<keyword evidence="5" id="KW-0408">Iron</keyword>
<evidence type="ECO:0000313" key="9">
    <source>
        <dbReference type="Proteomes" id="UP000654670"/>
    </source>
</evidence>
<dbReference type="GO" id="GO:0005344">
    <property type="term" value="F:oxygen carrier activity"/>
    <property type="evidence" value="ECO:0007669"/>
    <property type="project" value="InterPro"/>
</dbReference>
<evidence type="ECO:0000256" key="1">
    <source>
        <dbReference type="ARBA" id="ARBA00001971"/>
    </source>
</evidence>
<dbReference type="GO" id="GO:0019825">
    <property type="term" value="F:oxygen binding"/>
    <property type="evidence" value="ECO:0007669"/>
    <property type="project" value="InterPro"/>
</dbReference>
<evidence type="ECO:0000256" key="4">
    <source>
        <dbReference type="ARBA" id="ARBA00022723"/>
    </source>
</evidence>
<accession>A0A917VZZ8</accession>
<dbReference type="InterPro" id="IPR009050">
    <property type="entry name" value="Globin-like_sf"/>
</dbReference>